<name>A0A9N9RGB9_9NEOP</name>
<reference evidence="1" key="2">
    <citation type="submission" date="2022-10" db="EMBL/GenBank/DDBJ databases">
        <authorList>
            <consortium name="ENA_rothamsted_submissions"/>
            <consortium name="culmorum"/>
            <person name="King R."/>
        </authorList>
    </citation>
    <scope>NUCLEOTIDE SEQUENCE</scope>
</reference>
<sequence>MVHQLRRRRRGDSKKRMVGQKPVVLEEEILDLVVGRKGMEKGRILESEASVSQKPSTCKKREIGIPGVNLRRAAIGTRILRVLEADNGKRADQLTFKLRELLGDEVENSRLAKSIDMRITALDDSVEVENLREAVAA</sequence>
<evidence type="ECO:0000313" key="2">
    <source>
        <dbReference type="Proteomes" id="UP001153714"/>
    </source>
</evidence>
<reference evidence="1" key="1">
    <citation type="submission" date="2021-12" db="EMBL/GenBank/DDBJ databases">
        <authorList>
            <person name="King R."/>
        </authorList>
    </citation>
    <scope>NUCLEOTIDE SEQUENCE</scope>
</reference>
<gene>
    <name evidence="1" type="ORF">DIATSA_LOCUS13385</name>
</gene>
<dbReference type="Proteomes" id="UP001153714">
    <property type="component" value="Chromosome 8"/>
</dbReference>
<dbReference type="EMBL" id="OU893339">
    <property type="protein sequence ID" value="CAG9796179.1"/>
    <property type="molecule type" value="Genomic_DNA"/>
</dbReference>
<evidence type="ECO:0000313" key="1">
    <source>
        <dbReference type="EMBL" id="CAG9796179.1"/>
    </source>
</evidence>
<accession>A0A9N9RGB9</accession>
<dbReference type="OrthoDB" id="7490362at2759"/>
<protein>
    <submittedName>
        <fullName evidence="1">Uncharacterized protein</fullName>
    </submittedName>
</protein>
<organism evidence="1 2">
    <name type="scientific">Diatraea saccharalis</name>
    <name type="common">sugarcane borer</name>
    <dbReference type="NCBI Taxonomy" id="40085"/>
    <lineage>
        <taxon>Eukaryota</taxon>
        <taxon>Metazoa</taxon>
        <taxon>Ecdysozoa</taxon>
        <taxon>Arthropoda</taxon>
        <taxon>Hexapoda</taxon>
        <taxon>Insecta</taxon>
        <taxon>Pterygota</taxon>
        <taxon>Neoptera</taxon>
        <taxon>Endopterygota</taxon>
        <taxon>Lepidoptera</taxon>
        <taxon>Glossata</taxon>
        <taxon>Ditrysia</taxon>
        <taxon>Pyraloidea</taxon>
        <taxon>Crambidae</taxon>
        <taxon>Crambinae</taxon>
        <taxon>Diatraea</taxon>
    </lineage>
</organism>
<dbReference type="AlphaFoldDB" id="A0A9N9RGB9"/>
<keyword evidence="2" id="KW-1185">Reference proteome</keyword>
<proteinExistence type="predicted"/>